<keyword evidence="3" id="KW-0521">NADP</keyword>
<dbReference type="EC" id="1.5.1.34" evidence="6"/>
<name>A0A9N9AQE5_9GLOM</name>
<dbReference type="PANTHER" id="PTHR15104:SF0">
    <property type="entry name" value="DIHYDROPTERIDINE REDUCTASE"/>
    <property type="match status" value="1"/>
</dbReference>
<comment type="subunit">
    <text evidence="2">Homodimer.</text>
</comment>
<dbReference type="PRINTS" id="PR00081">
    <property type="entry name" value="GDHRDH"/>
</dbReference>
<dbReference type="AlphaFoldDB" id="A0A9N9AQE5"/>
<protein>
    <recommendedName>
        <fullName evidence="7">Dihydropteridine reductase</fullName>
        <ecNumber evidence="6">1.5.1.34</ecNumber>
    </recommendedName>
    <alternativeName>
        <fullName evidence="8">Quinoid dihydropteridine reductase</fullName>
    </alternativeName>
</protein>
<dbReference type="Pfam" id="PF13561">
    <property type="entry name" value="adh_short_C2"/>
    <property type="match status" value="1"/>
</dbReference>
<evidence type="ECO:0000313" key="10">
    <source>
        <dbReference type="Proteomes" id="UP000789572"/>
    </source>
</evidence>
<dbReference type="GO" id="GO:0005737">
    <property type="term" value="C:cytoplasm"/>
    <property type="evidence" value="ECO:0007669"/>
    <property type="project" value="TreeGrafter"/>
</dbReference>
<sequence length="232" mass="23912">MPTVVVSGGSGAVGKATISLLRKHESPVYNIISIGTKLNPEANHNILVSADDSIESQGEKVIQQAGLLLKEGEKFDAIICVAGGFAGGNAASDGFLASAAFNLNKSLNPALIASHLAAKYLKEGGLITLTGTANLTSTPGYIGYGVAKAGIHHLVRSLASPGSGLPKDAKVVSLSPAAIDTPANRQSNMPALIPLNAITQRLLDWTTGAIPVPHGKIVEVVVENNEPTWKVL</sequence>
<dbReference type="GO" id="GO:0070402">
    <property type="term" value="F:NADPH binding"/>
    <property type="evidence" value="ECO:0007669"/>
    <property type="project" value="TreeGrafter"/>
</dbReference>
<organism evidence="9 10">
    <name type="scientific">Paraglomus occultum</name>
    <dbReference type="NCBI Taxonomy" id="144539"/>
    <lineage>
        <taxon>Eukaryota</taxon>
        <taxon>Fungi</taxon>
        <taxon>Fungi incertae sedis</taxon>
        <taxon>Mucoromycota</taxon>
        <taxon>Glomeromycotina</taxon>
        <taxon>Glomeromycetes</taxon>
        <taxon>Paraglomerales</taxon>
        <taxon>Paraglomeraceae</taxon>
        <taxon>Paraglomus</taxon>
    </lineage>
</organism>
<dbReference type="GO" id="GO:0006729">
    <property type="term" value="P:tetrahydrobiopterin biosynthetic process"/>
    <property type="evidence" value="ECO:0007669"/>
    <property type="project" value="UniProtKB-KW"/>
</dbReference>
<evidence type="ECO:0000313" key="9">
    <source>
        <dbReference type="EMBL" id="CAG8541141.1"/>
    </source>
</evidence>
<evidence type="ECO:0000256" key="5">
    <source>
        <dbReference type="ARBA" id="ARBA00023007"/>
    </source>
</evidence>
<dbReference type="InterPro" id="IPR036291">
    <property type="entry name" value="NAD(P)-bd_dom_sf"/>
</dbReference>
<evidence type="ECO:0000256" key="8">
    <source>
        <dbReference type="ARBA" id="ARBA00041348"/>
    </source>
</evidence>
<accession>A0A9N9AQE5</accession>
<keyword evidence="10" id="KW-1185">Reference proteome</keyword>
<dbReference type="OrthoDB" id="1204at2759"/>
<dbReference type="SUPFAM" id="SSF51735">
    <property type="entry name" value="NAD(P)-binding Rossmann-fold domains"/>
    <property type="match status" value="1"/>
</dbReference>
<proteinExistence type="inferred from homology"/>
<comment type="similarity">
    <text evidence="1">Belongs to the short-chain dehydrogenases/reductases (SDR) family.</text>
</comment>
<evidence type="ECO:0000256" key="2">
    <source>
        <dbReference type="ARBA" id="ARBA00011738"/>
    </source>
</evidence>
<keyword evidence="5" id="KW-0783">Tetrahydrobiopterin biosynthesis</keyword>
<keyword evidence="4" id="KW-0560">Oxidoreductase</keyword>
<reference evidence="9" key="1">
    <citation type="submission" date="2021-06" db="EMBL/GenBank/DDBJ databases">
        <authorList>
            <person name="Kallberg Y."/>
            <person name="Tangrot J."/>
            <person name="Rosling A."/>
        </authorList>
    </citation>
    <scope>NUCLEOTIDE SEQUENCE</scope>
    <source>
        <strain evidence="9">IA702</strain>
    </source>
</reference>
<dbReference type="EMBL" id="CAJVPJ010000597">
    <property type="protein sequence ID" value="CAG8541141.1"/>
    <property type="molecule type" value="Genomic_DNA"/>
</dbReference>
<dbReference type="GO" id="GO:0006559">
    <property type="term" value="P:L-phenylalanine catabolic process"/>
    <property type="evidence" value="ECO:0007669"/>
    <property type="project" value="TreeGrafter"/>
</dbReference>
<evidence type="ECO:0000256" key="1">
    <source>
        <dbReference type="ARBA" id="ARBA00006484"/>
    </source>
</evidence>
<dbReference type="FunFam" id="3.40.50.720:FF:000157">
    <property type="entry name" value="Quinoid dihydropteridine reductase"/>
    <property type="match status" value="1"/>
</dbReference>
<evidence type="ECO:0000256" key="6">
    <source>
        <dbReference type="ARBA" id="ARBA00039153"/>
    </source>
</evidence>
<dbReference type="Gene3D" id="3.40.50.720">
    <property type="entry name" value="NAD(P)-binding Rossmann-like Domain"/>
    <property type="match status" value="1"/>
</dbReference>
<dbReference type="InterPro" id="IPR002347">
    <property type="entry name" value="SDR_fam"/>
</dbReference>
<comment type="caution">
    <text evidence="9">The sequence shown here is derived from an EMBL/GenBank/DDBJ whole genome shotgun (WGS) entry which is preliminary data.</text>
</comment>
<dbReference type="GO" id="GO:0070404">
    <property type="term" value="F:NADH binding"/>
    <property type="evidence" value="ECO:0007669"/>
    <property type="project" value="TreeGrafter"/>
</dbReference>
<evidence type="ECO:0000256" key="7">
    <source>
        <dbReference type="ARBA" id="ARBA00039520"/>
    </source>
</evidence>
<dbReference type="GO" id="GO:0004155">
    <property type="term" value="F:6,7-dihydropteridine reductase activity"/>
    <property type="evidence" value="ECO:0007669"/>
    <property type="project" value="UniProtKB-EC"/>
</dbReference>
<dbReference type="Proteomes" id="UP000789572">
    <property type="component" value="Unassembled WGS sequence"/>
</dbReference>
<dbReference type="PANTHER" id="PTHR15104">
    <property type="entry name" value="DIHYDROPTERIDINE REDUCTASE"/>
    <property type="match status" value="1"/>
</dbReference>
<evidence type="ECO:0000256" key="4">
    <source>
        <dbReference type="ARBA" id="ARBA00023002"/>
    </source>
</evidence>
<gene>
    <name evidence="9" type="ORF">POCULU_LOCUS4542</name>
</gene>
<evidence type="ECO:0000256" key="3">
    <source>
        <dbReference type="ARBA" id="ARBA00022857"/>
    </source>
</evidence>